<evidence type="ECO:0000256" key="6">
    <source>
        <dbReference type="ARBA" id="ARBA00023157"/>
    </source>
</evidence>
<dbReference type="EC" id="1.11.1.24" evidence="2"/>
<organism evidence="14 15">
    <name type="scientific">Hyalangium minutum</name>
    <dbReference type="NCBI Taxonomy" id="394096"/>
    <lineage>
        <taxon>Bacteria</taxon>
        <taxon>Pseudomonadati</taxon>
        <taxon>Myxococcota</taxon>
        <taxon>Myxococcia</taxon>
        <taxon>Myxococcales</taxon>
        <taxon>Cystobacterineae</taxon>
        <taxon>Archangiaceae</taxon>
        <taxon>Hyalangium</taxon>
    </lineage>
</organism>
<feature type="region of interest" description="Disordered" evidence="12">
    <location>
        <begin position="154"/>
        <end position="178"/>
    </location>
</feature>
<dbReference type="EMBL" id="JMCB01000020">
    <property type="protein sequence ID" value="KFE62792.1"/>
    <property type="molecule type" value="Genomic_DNA"/>
</dbReference>
<dbReference type="PATRIC" id="fig|394096.3.peg.7641"/>
<reference evidence="14 15" key="1">
    <citation type="submission" date="2014-04" db="EMBL/GenBank/DDBJ databases">
        <title>Genome assembly of Hyalangium minutum DSM 14724.</title>
        <authorList>
            <person name="Sharma G."/>
            <person name="Subramanian S."/>
        </authorList>
    </citation>
    <scope>NUCLEOTIDE SEQUENCE [LARGE SCALE GENOMIC DNA]</scope>
    <source>
        <strain evidence="14 15">DSM 14724</strain>
    </source>
</reference>
<feature type="compositionally biased region" description="Basic and acidic residues" evidence="12">
    <location>
        <begin position="165"/>
        <end position="178"/>
    </location>
</feature>
<evidence type="ECO:0000256" key="5">
    <source>
        <dbReference type="ARBA" id="ARBA00023002"/>
    </source>
</evidence>
<dbReference type="InterPro" id="IPR013766">
    <property type="entry name" value="Thioredoxin_domain"/>
</dbReference>
<comment type="function">
    <text evidence="1">Thiol-specific peroxidase that catalyzes the reduction of hydrogen peroxide and organic hydroperoxides to water and alcohols, respectively. Plays a role in cell protection against oxidative stress by detoxifying peroxides and as sensor of hydrogen peroxide-mediated signaling events.</text>
</comment>
<sequence length="178" mass="19231">MILPLLVTGFFLSAVPQVGDTAPDFTVTDTDGKQHTLSELVKQGPVILAFFPKAFTSGCTRELTAYRDRYADIEKLKGQVLAISMDDAETLKRFKAELKAPFAFIPDPDGKVVKDYDVKTPVVSFAQRYTFVIGEGRKILKVDSGKDAIDPSGAVAACPLSKPGSKPDARTPPDARAP</sequence>
<accession>A0A085W529</accession>
<dbReference type="GO" id="GO:0008379">
    <property type="term" value="F:thioredoxin peroxidase activity"/>
    <property type="evidence" value="ECO:0007669"/>
    <property type="project" value="TreeGrafter"/>
</dbReference>
<keyword evidence="6" id="KW-1015">Disulfide bond</keyword>
<evidence type="ECO:0000256" key="9">
    <source>
        <dbReference type="ARBA" id="ARBA00038489"/>
    </source>
</evidence>
<keyword evidence="15" id="KW-1185">Reference proteome</keyword>
<dbReference type="SUPFAM" id="SSF52833">
    <property type="entry name" value="Thioredoxin-like"/>
    <property type="match status" value="1"/>
</dbReference>
<comment type="similarity">
    <text evidence="9">Belongs to the peroxiredoxin family. BCP/PrxQ subfamily.</text>
</comment>
<gene>
    <name evidence="14" type="ORF">DB31_3906</name>
</gene>
<dbReference type="CDD" id="cd03017">
    <property type="entry name" value="PRX_BCP"/>
    <property type="match status" value="1"/>
</dbReference>
<keyword evidence="7" id="KW-0676">Redox-active center</keyword>
<dbReference type="Pfam" id="PF00578">
    <property type="entry name" value="AhpC-TSA"/>
    <property type="match status" value="1"/>
</dbReference>
<evidence type="ECO:0000259" key="13">
    <source>
        <dbReference type="PROSITE" id="PS51352"/>
    </source>
</evidence>
<dbReference type="Proteomes" id="UP000028725">
    <property type="component" value="Unassembled WGS sequence"/>
</dbReference>
<dbReference type="InterPro" id="IPR036249">
    <property type="entry name" value="Thioredoxin-like_sf"/>
</dbReference>
<evidence type="ECO:0000256" key="2">
    <source>
        <dbReference type="ARBA" id="ARBA00013017"/>
    </source>
</evidence>
<evidence type="ECO:0000256" key="3">
    <source>
        <dbReference type="ARBA" id="ARBA00022559"/>
    </source>
</evidence>
<evidence type="ECO:0000313" key="15">
    <source>
        <dbReference type="Proteomes" id="UP000028725"/>
    </source>
</evidence>
<keyword evidence="5" id="KW-0560">Oxidoreductase</keyword>
<dbReference type="PANTHER" id="PTHR42801">
    <property type="entry name" value="THIOREDOXIN-DEPENDENT PEROXIDE REDUCTASE"/>
    <property type="match status" value="1"/>
</dbReference>
<keyword evidence="4" id="KW-0049">Antioxidant</keyword>
<evidence type="ECO:0000256" key="4">
    <source>
        <dbReference type="ARBA" id="ARBA00022862"/>
    </source>
</evidence>
<dbReference type="InterPro" id="IPR050924">
    <property type="entry name" value="Peroxiredoxin_BCP/PrxQ"/>
</dbReference>
<proteinExistence type="inferred from homology"/>
<evidence type="ECO:0000256" key="1">
    <source>
        <dbReference type="ARBA" id="ARBA00003330"/>
    </source>
</evidence>
<comment type="caution">
    <text evidence="14">The sequence shown here is derived from an EMBL/GenBank/DDBJ whole genome shotgun (WGS) entry which is preliminary data.</text>
</comment>
<comment type="catalytic activity">
    <reaction evidence="11">
        <text>a hydroperoxide + [thioredoxin]-dithiol = an alcohol + [thioredoxin]-disulfide + H2O</text>
        <dbReference type="Rhea" id="RHEA:62620"/>
        <dbReference type="Rhea" id="RHEA-COMP:10698"/>
        <dbReference type="Rhea" id="RHEA-COMP:10700"/>
        <dbReference type="ChEBI" id="CHEBI:15377"/>
        <dbReference type="ChEBI" id="CHEBI:29950"/>
        <dbReference type="ChEBI" id="CHEBI:30879"/>
        <dbReference type="ChEBI" id="CHEBI:35924"/>
        <dbReference type="ChEBI" id="CHEBI:50058"/>
        <dbReference type="EC" id="1.11.1.24"/>
    </reaction>
</comment>
<dbReference type="AlphaFoldDB" id="A0A085W529"/>
<dbReference type="GO" id="GO:0034599">
    <property type="term" value="P:cellular response to oxidative stress"/>
    <property type="evidence" value="ECO:0007669"/>
    <property type="project" value="TreeGrafter"/>
</dbReference>
<evidence type="ECO:0000256" key="12">
    <source>
        <dbReference type="SAM" id="MobiDB-lite"/>
    </source>
</evidence>
<dbReference type="RefSeq" id="WP_044197115.1">
    <property type="nucleotide sequence ID" value="NZ_JMCB01000020.1"/>
</dbReference>
<dbReference type="InterPro" id="IPR000866">
    <property type="entry name" value="AhpC/TSA"/>
</dbReference>
<evidence type="ECO:0000256" key="11">
    <source>
        <dbReference type="ARBA" id="ARBA00049091"/>
    </source>
</evidence>
<dbReference type="PANTHER" id="PTHR42801:SF4">
    <property type="entry name" value="AHPC_TSA FAMILY PROTEIN"/>
    <property type="match status" value="1"/>
</dbReference>
<keyword evidence="3" id="KW-0575">Peroxidase</keyword>
<dbReference type="PROSITE" id="PS51352">
    <property type="entry name" value="THIOREDOXIN_2"/>
    <property type="match status" value="1"/>
</dbReference>
<evidence type="ECO:0000256" key="7">
    <source>
        <dbReference type="ARBA" id="ARBA00023284"/>
    </source>
</evidence>
<dbReference type="Gene3D" id="3.40.30.10">
    <property type="entry name" value="Glutaredoxin"/>
    <property type="match status" value="1"/>
</dbReference>
<evidence type="ECO:0000256" key="10">
    <source>
        <dbReference type="ARBA" id="ARBA00042639"/>
    </source>
</evidence>
<dbReference type="GO" id="GO:0045454">
    <property type="term" value="P:cell redox homeostasis"/>
    <property type="evidence" value="ECO:0007669"/>
    <property type="project" value="TreeGrafter"/>
</dbReference>
<dbReference type="STRING" id="394096.DB31_3906"/>
<dbReference type="GO" id="GO:0005737">
    <property type="term" value="C:cytoplasm"/>
    <property type="evidence" value="ECO:0007669"/>
    <property type="project" value="TreeGrafter"/>
</dbReference>
<name>A0A085W529_9BACT</name>
<feature type="domain" description="Thioredoxin" evidence="13">
    <location>
        <begin position="16"/>
        <end position="138"/>
    </location>
</feature>
<dbReference type="OrthoDB" id="69195at2"/>
<evidence type="ECO:0000313" key="14">
    <source>
        <dbReference type="EMBL" id="KFE62792.1"/>
    </source>
</evidence>
<protein>
    <recommendedName>
        <fullName evidence="2">thioredoxin-dependent peroxiredoxin</fullName>
        <ecNumber evidence="2">1.11.1.24</ecNumber>
    </recommendedName>
    <alternativeName>
        <fullName evidence="8">Thioredoxin peroxidase</fullName>
    </alternativeName>
    <alternativeName>
        <fullName evidence="10">Thioredoxin-dependent peroxiredoxin Bcp</fullName>
    </alternativeName>
</protein>
<evidence type="ECO:0000256" key="8">
    <source>
        <dbReference type="ARBA" id="ARBA00032824"/>
    </source>
</evidence>